<evidence type="ECO:0000313" key="7">
    <source>
        <dbReference type="EMBL" id="GLQ87926.1"/>
    </source>
</evidence>
<evidence type="ECO:0000256" key="1">
    <source>
        <dbReference type="ARBA" id="ARBA00004141"/>
    </source>
</evidence>
<evidence type="ECO:0000313" key="8">
    <source>
        <dbReference type="Proteomes" id="UP001156627"/>
    </source>
</evidence>
<keyword evidence="2 5" id="KW-0812">Transmembrane</keyword>
<feature type="transmembrane region" description="Helical" evidence="5">
    <location>
        <begin position="228"/>
        <end position="248"/>
    </location>
</feature>
<dbReference type="InterPro" id="IPR006977">
    <property type="entry name" value="Yip1_dom"/>
</dbReference>
<dbReference type="Pfam" id="PF04893">
    <property type="entry name" value="Yip1"/>
    <property type="match status" value="1"/>
</dbReference>
<keyword evidence="4 5" id="KW-0472">Membrane</keyword>
<feature type="transmembrane region" description="Helical" evidence="5">
    <location>
        <begin position="45"/>
        <end position="63"/>
    </location>
</feature>
<evidence type="ECO:0000256" key="2">
    <source>
        <dbReference type="ARBA" id="ARBA00022692"/>
    </source>
</evidence>
<proteinExistence type="predicted"/>
<feature type="transmembrane region" description="Helical" evidence="5">
    <location>
        <begin position="107"/>
        <end position="132"/>
    </location>
</feature>
<dbReference type="EMBL" id="BSOA01000013">
    <property type="protein sequence ID" value="GLQ87926.1"/>
    <property type="molecule type" value="Genomic_DNA"/>
</dbReference>
<sequence length="253" mass="27472">MNAFEDSSANQAQTAETKPLSQAERVINVFVAPSRTFVDILRSHSWWLPFLIMVVIGYAYLFIVQGEVGWDTIATNITRHLALPMDDPARAPRILEITIAIVKARMYAYPLIILVASAIAALLLSGTVNFLLGGKASFERVFAIWMYAMLPRTLSAIIPAAGLLLGMHRDSFYLSNPIGTNVGYYLSPSAPEWLMSVGTALDVLHIWSLILVSIGLSVVANISRASGFIAVFGWAVLIVLGKLAYAALSANMG</sequence>
<evidence type="ECO:0000256" key="4">
    <source>
        <dbReference type="ARBA" id="ARBA00023136"/>
    </source>
</evidence>
<evidence type="ECO:0000256" key="3">
    <source>
        <dbReference type="ARBA" id="ARBA00022989"/>
    </source>
</evidence>
<comment type="caution">
    <text evidence="7">The sequence shown here is derived from an EMBL/GenBank/DDBJ whole genome shotgun (WGS) entry which is preliminary data.</text>
</comment>
<evidence type="ECO:0000256" key="5">
    <source>
        <dbReference type="SAM" id="Phobius"/>
    </source>
</evidence>
<keyword evidence="3 5" id="KW-1133">Transmembrane helix</keyword>
<feature type="domain" description="Yip1" evidence="6">
    <location>
        <begin position="28"/>
        <end position="240"/>
    </location>
</feature>
<comment type="subcellular location">
    <subcellularLocation>
        <location evidence="1">Membrane</location>
        <topology evidence="1">Multi-pass membrane protein</topology>
    </subcellularLocation>
</comment>
<dbReference type="RefSeq" id="WP_284331373.1">
    <property type="nucleotide sequence ID" value="NZ_BSOA01000013.1"/>
</dbReference>
<reference evidence="8" key="1">
    <citation type="journal article" date="2019" name="Int. J. Syst. Evol. Microbiol.">
        <title>The Global Catalogue of Microorganisms (GCM) 10K type strain sequencing project: providing services to taxonomists for standard genome sequencing and annotation.</title>
        <authorList>
            <consortium name="The Broad Institute Genomics Platform"/>
            <consortium name="The Broad Institute Genome Sequencing Center for Infectious Disease"/>
            <person name="Wu L."/>
            <person name="Ma J."/>
        </authorList>
    </citation>
    <scope>NUCLEOTIDE SEQUENCE [LARGE SCALE GENOMIC DNA]</scope>
    <source>
        <strain evidence="8">NBRC 111981</strain>
    </source>
</reference>
<dbReference type="Proteomes" id="UP001156627">
    <property type="component" value="Unassembled WGS sequence"/>
</dbReference>
<accession>A0ABQ5X8E7</accession>
<name>A0ABQ5X8E7_9GAMM</name>
<feature type="transmembrane region" description="Helical" evidence="5">
    <location>
        <begin position="144"/>
        <end position="167"/>
    </location>
</feature>
<organism evidence="7 8">
    <name type="scientific">Dyella flagellata</name>
    <dbReference type="NCBI Taxonomy" id="1867833"/>
    <lineage>
        <taxon>Bacteria</taxon>
        <taxon>Pseudomonadati</taxon>
        <taxon>Pseudomonadota</taxon>
        <taxon>Gammaproteobacteria</taxon>
        <taxon>Lysobacterales</taxon>
        <taxon>Rhodanobacteraceae</taxon>
        <taxon>Dyella</taxon>
    </lineage>
</organism>
<evidence type="ECO:0000259" key="6">
    <source>
        <dbReference type="Pfam" id="PF04893"/>
    </source>
</evidence>
<protein>
    <recommendedName>
        <fullName evidence="6">Yip1 domain-containing protein</fullName>
    </recommendedName>
</protein>
<gene>
    <name evidence="7" type="ORF">GCM10007898_14940</name>
</gene>
<feature type="transmembrane region" description="Helical" evidence="5">
    <location>
        <begin position="193"/>
        <end position="216"/>
    </location>
</feature>
<keyword evidence="8" id="KW-1185">Reference proteome</keyword>